<dbReference type="InterPro" id="IPR006977">
    <property type="entry name" value="Yip1_dom"/>
</dbReference>
<evidence type="ECO:0000256" key="5">
    <source>
        <dbReference type="SAM" id="Phobius"/>
    </source>
</evidence>
<proteinExistence type="predicted"/>
<evidence type="ECO:0000259" key="6">
    <source>
        <dbReference type="Pfam" id="PF04893"/>
    </source>
</evidence>
<dbReference type="AlphaFoldDB" id="A0A3P3U0A8"/>
<sequence>MKNLFTVFVSPEATFKRVKESRTAWILPLIVLLVASVIVTYLQMPAMEGEMRKALQQQQLDPAMVETLMATTQVTSYVSVGVMSVAMIFVMALLLLLLNLIVRGEGKYMQFVSVASYAALPGIVGGLITGILIRVLDVQSVTDMSLSLGAFVADKSSQLYKLLSILDPFSIWSLILYVIGSAVMMQRPRKTIAIWITAVWLIFTLGSVLLV</sequence>
<keyword evidence="4 5" id="KW-0472">Membrane</keyword>
<name>A0A3P3U0A8_9BACL</name>
<dbReference type="EMBL" id="RRCN01000001">
    <property type="protein sequence ID" value="RRJ63787.1"/>
    <property type="molecule type" value="Genomic_DNA"/>
</dbReference>
<evidence type="ECO:0000313" key="8">
    <source>
        <dbReference type="Proteomes" id="UP000267017"/>
    </source>
</evidence>
<comment type="subcellular location">
    <subcellularLocation>
        <location evidence="1">Membrane</location>
        <topology evidence="1">Multi-pass membrane protein</topology>
    </subcellularLocation>
</comment>
<keyword evidence="2 5" id="KW-0812">Transmembrane</keyword>
<dbReference type="RefSeq" id="WP_128631620.1">
    <property type="nucleotide sequence ID" value="NZ_RRCN01000001.1"/>
</dbReference>
<feature type="transmembrane region" description="Helical" evidence="5">
    <location>
        <begin position="192"/>
        <end position="210"/>
    </location>
</feature>
<evidence type="ECO:0000313" key="7">
    <source>
        <dbReference type="EMBL" id="RRJ63787.1"/>
    </source>
</evidence>
<keyword evidence="3 5" id="KW-1133">Transmembrane helix</keyword>
<evidence type="ECO:0000256" key="1">
    <source>
        <dbReference type="ARBA" id="ARBA00004141"/>
    </source>
</evidence>
<feature type="transmembrane region" description="Helical" evidence="5">
    <location>
        <begin position="77"/>
        <end position="102"/>
    </location>
</feature>
<feature type="transmembrane region" description="Helical" evidence="5">
    <location>
        <begin position="24"/>
        <end position="44"/>
    </location>
</feature>
<feature type="transmembrane region" description="Helical" evidence="5">
    <location>
        <begin position="114"/>
        <end position="136"/>
    </location>
</feature>
<keyword evidence="8" id="KW-1185">Reference proteome</keyword>
<evidence type="ECO:0000256" key="2">
    <source>
        <dbReference type="ARBA" id="ARBA00022692"/>
    </source>
</evidence>
<dbReference type="Proteomes" id="UP000267017">
    <property type="component" value="Unassembled WGS sequence"/>
</dbReference>
<accession>A0A3P3U0A8</accession>
<evidence type="ECO:0000256" key="3">
    <source>
        <dbReference type="ARBA" id="ARBA00022989"/>
    </source>
</evidence>
<gene>
    <name evidence="7" type="ORF">EHV15_13240</name>
</gene>
<feature type="domain" description="Yip1" evidence="6">
    <location>
        <begin position="6"/>
        <end position="209"/>
    </location>
</feature>
<feature type="transmembrane region" description="Helical" evidence="5">
    <location>
        <begin position="169"/>
        <end position="185"/>
    </location>
</feature>
<protein>
    <submittedName>
        <fullName evidence="7">YIP1 family protein</fullName>
    </submittedName>
</protein>
<comment type="caution">
    <text evidence="7">The sequence shown here is derived from an EMBL/GenBank/DDBJ whole genome shotgun (WGS) entry which is preliminary data.</text>
</comment>
<dbReference type="OrthoDB" id="1724610at2"/>
<organism evidence="7 8">
    <name type="scientific">Paenibacillus oralis</name>
    <dbReference type="NCBI Taxonomy" id="2490856"/>
    <lineage>
        <taxon>Bacteria</taxon>
        <taxon>Bacillati</taxon>
        <taxon>Bacillota</taxon>
        <taxon>Bacilli</taxon>
        <taxon>Bacillales</taxon>
        <taxon>Paenibacillaceae</taxon>
        <taxon>Paenibacillus</taxon>
    </lineage>
</organism>
<reference evidence="7 8" key="1">
    <citation type="submission" date="2018-11" db="EMBL/GenBank/DDBJ databases">
        <title>Genome sequencing of Paenibacillus sp. KCOM 3021 (= ChDC PVNT-B20).</title>
        <authorList>
            <person name="Kook J.-K."/>
            <person name="Park S.-N."/>
            <person name="Lim Y.K."/>
        </authorList>
    </citation>
    <scope>NUCLEOTIDE SEQUENCE [LARGE SCALE GENOMIC DNA]</scope>
    <source>
        <strain evidence="7 8">KCOM 3021</strain>
    </source>
</reference>
<dbReference type="Pfam" id="PF04893">
    <property type="entry name" value="Yip1"/>
    <property type="match status" value="1"/>
</dbReference>
<dbReference type="GO" id="GO:0016020">
    <property type="term" value="C:membrane"/>
    <property type="evidence" value="ECO:0007669"/>
    <property type="project" value="UniProtKB-SubCell"/>
</dbReference>
<evidence type="ECO:0000256" key="4">
    <source>
        <dbReference type="ARBA" id="ARBA00023136"/>
    </source>
</evidence>